<reference evidence="1 2" key="1">
    <citation type="submission" date="2019-02" db="EMBL/GenBank/DDBJ databases">
        <authorList>
            <person name="Goldberg S.R."/>
            <person name="Haltli B.A."/>
            <person name="Correa H."/>
            <person name="Russell K.G."/>
        </authorList>
    </citation>
    <scope>NUCLEOTIDE SEQUENCE [LARGE SCALE GENOMIC DNA]</scope>
    <source>
        <strain evidence="1 2">JCM 16186</strain>
    </source>
</reference>
<name>A0ABW9RK23_9BACT</name>
<gene>
    <name evidence="1" type="ORF">E1163_04910</name>
</gene>
<keyword evidence="2" id="KW-1185">Reference proteome</keyword>
<evidence type="ECO:0000313" key="2">
    <source>
        <dbReference type="Proteomes" id="UP000798808"/>
    </source>
</evidence>
<evidence type="ECO:0000313" key="1">
    <source>
        <dbReference type="EMBL" id="MTI24280.1"/>
    </source>
</evidence>
<organism evidence="1 2">
    <name type="scientific">Fulvivirga kasyanovii</name>
    <dbReference type="NCBI Taxonomy" id="396812"/>
    <lineage>
        <taxon>Bacteria</taxon>
        <taxon>Pseudomonadati</taxon>
        <taxon>Bacteroidota</taxon>
        <taxon>Cytophagia</taxon>
        <taxon>Cytophagales</taxon>
        <taxon>Fulvivirgaceae</taxon>
        <taxon>Fulvivirga</taxon>
    </lineage>
</organism>
<dbReference type="RefSeq" id="WP_155170113.1">
    <property type="nucleotide sequence ID" value="NZ_BAAAFL010000053.1"/>
</dbReference>
<dbReference type="Proteomes" id="UP000798808">
    <property type="component" value="Unassembled WGS sequence"/>
</dbReference>
<accession>A0ABW9RK23</accession>
<comment type="caution">
    <text evidence="1">The sequence shown here is derived from an EMBL/GenBank/DDBJ whole genome shotgun (WGS) entry which is preliminary data.</text>
</comment>
<proteinExistence type="predicted"/>
<dbReference type="EMBL" id="SMLW01000392">
    <property type="protein sequence ID" value="MTI24280.1"/>
    <property type="molecule type" value="Genomic_DNA"/>
</dbReference>
<protein>
    <submittedName>
        <fullName evidence="1">Uncharacterized protein</fullName>
    </submittedName>
</protein>
<sequence length="123" mass="14534">MQKKNKYRLRPAYGKTELLLEFTYGPEKETFLAELQKALEELEVKVQSAQDLWMNDEVLLVLDSNQGSFTLSIDIWDLAFIMAEHNQGLILKIDELLSQNHYFEKEIVDYEKYKLDDKDNDIE</sequence>